<dbReference type="EMBL" id="CP064747">
    <property type="protein sequence ID" value="QPC60719.1"/>
    <property type="molecule type" value="Genomic_DNA"/>
</dbReference>
<reference evidence="2" key="2">
    <citation type="submission" date="2020-11" db="EMBL/GenBank/DDBJ databases">
        <title>The chromosome-scale genome resource for two endophytic Fusarium species: F. culmorum and F. pseudograminearum.</title>
        <authorList>
            <person name="Yuan Z."/>
        </authorList>
    </citation>
    <scope>NUCLEOTIDE SEQUENCE</scope>
    <source>
        <strain evidence="2">Class2-1B</strain>
    </source>
</reference>
<dbReference type="AlphaFoldDB" id="A0A2T4GGF1"/>
<evidence type="ECO:0000313" key="2">
    <source>
        <dbReference type="EMBL" id="QPC60719.1"/>
    </source>
</evidence>
<keyword evidence="3" id="KW-1185">Reference proteome</keyword>
<evidence type="ECO:0000313" key="1">
    <source>
        <dbReference type="EMBL" id="PTD02565.1"/>
    </source>
</evidence>
<name>A0A2T4GGF1_FUSCU</name>
<reference evidence="1 3" key="1">
    <citation type="submission" date="2018-02" db="EMBL/GenBank/DDBJ databases">
        <title>Fusarium culmorum secondary metabolites in fungal-bacterial-plant interactions.</title>
        <authorList>
            <person name="Schmidt R."/>
        </authorList>
    </citation>
    <scope>NUCLEOTIDE SEQUENCE [LARGE SCALE GENOMIC DNA]</scope>
    <source>
        <strain evidence="1 3">PV</strain>
    </source>
</reference>
<dbReference type="OMA" id="TENTIWP"/>
<dbReference type="Proteomes" id="UP000241587">
    <property type="component" value="Unassembled WGS sequence"/>
</dbReference>
<gene>
    <name evidence="1" type="ORF">FCULG_00012631</name>
    <name evidence="2" type="ORF">HYE67_002950</name>
</gene>
<evidence type="ECO:0000313" key="3">
    <source>
        <dbReference type="Proteomes" id="UP000241587"/>
    </source>
</evidence>
<dbReference type="Gene3D" id="3.10.450.50">
    <property type="match status" value="1"/>
</dbReference>
<dbReference type="InterPro" id="IPR032710">
    <property type="entry name" value="NTF2-like_dom_sf"/>
</dbReference>
<dbReference type="EMBL" id="PVEM01000017">
    <property type="protein sequence ID" value="PTD02565.1"/>
    <property type="molecule type" value="Genomic_DNA"/>
</dbReference>
<organism evidence="1 3">
    <name type="scientific">Fusarium culmorum</name>
    <dbReference type="NCBI Taxonomy" id="5516"/>
    <lineage>
        <taxon>Eukaryota</taxon>
        <taxon>Fungi</taxon>
        <taxon>Dikarya</taxon>
        <taxon>Ascomycota</taxon>
        <taxon>Pezizomycotina</taxon>
        <taxon>Sordariomycetes</taxon>
        <taxon>Hypocreomycetidae</taxon>
        <taxon>Hypocreales</taxon>
        <taxon>Nectriaceae</taxon>
        <taxon>Fusarium</taxon>
    </lineage>
</organism>
<sequence>MGSNVKDTVWPDHPVPDSVKKLIHRFFNLLDTQDSNVGDILADEIFAPDGQAQFGGHVFVGTEEIRKSRNNAWASFNARRHVVLRVYTSNQDATDLLFIAWTAMDLKNGEHVECEFVGRLEFEDTQSLNPKIKSYGIWADSSPLVQALSKK</sequence>
<protein>
    <submittedName>
        <fullName evidence="1">Uncharacterized protein</fullName>
    </submittedName>
</protein>
<dbReference type="SUPFAM" id="SSF54427">
    <property type="entry name" value="NTF2-like"/>
    <property type="match status" value="1"/>
</dbReference>
<accession>A0A2T4GGF1</accession>
<proteinExistence type="predicted"/>
<dbReference type="OrthoDB" id="3468019at2759"/>
<dbReference type="Proteomes" id="UP000663297">
    <property type="component" value="Chromosome 1"/>
</dbReference>